<accession>A0ACC1SD66</accession>
<comment type="caution">
    <text evidence="1">The sequence shown here is derived from an EMBL/GenBank/DDBJ whole genome shotgun (WGS) entry which is preliminary data.</text>
</comment>
<dbReference type="Proteomes" id="UP001148662">
    <property type="component" value="Unassembled WGS sequence"/>
</dbReference>
<gene>
    <name evidence="1" type="ORF">NM688_g6730</name>
</gene>
<sequence length="516" mass="57569">MSQRKRAMKGCMTVWLIWCCFATYEKTADGIIGIFIPFYSEIKALILLFFILTRARGTEPVYLHILRPMVKPYARPLDSLVELTETFGDLVVLLYAIPYHVLASIYRRIMPRRQPEPTATPPEEHTPKPQEKKAQASKVSTEYQRKSSEPTEHGTVRARRRPLQESHVRARSSQHTNTATGANGVSKHTSEKSHHEIWYPPPAYDESPPNEPSIPDVAIAAANAANMSLDEWRRYEAFPAAYPPTPLPQRVALSVPEMPVPPPLEGITEEQSYYYSYIAEDSVQVEEQGFQESLRLPLSRSEDEDEEMDYEEEDDFDVTLRTPALKRVHNMSNATASSMDRDSNASTEFNTVYGGSPLRTRTNSVASNASNATTTSESDTSSLAGKKRPISSVQESRPLRAPLRDRLPSSQTVRQSRSTIHLNVRPPSAISRAKTSSSASGAENKDAGDDTSSLAPKRRKVAPAKEEGKKDAFPVRRPTVRVDTNAKRRGREENHDCHCRAAQYPNTSTAADGASD</sequence>
<dbReference type="EMBL" id="JANHOG010001432">
    <property type="protein sequence ID" value="KAJ3537150.1"/>
    <property type="molecule type" value="Genomic_DNA"/>
</dbReference>
<evidence type="ECO:0000313" key="1">
    <source>
        <dbReference type="EMBL" id="KAJ3537150.1"/>
    </source>
</evidence>
<proteinExistence type="predicted"/>
<keyword evidence="2" id="KW-1185">Reference proteome</keyword>
<reference evidence="1" key="1">
    <citation type="submission" date="2022-07" db="EMBL/GenBank/DDBJ databases">
        <title>Genome Sequence of Phlebia brevispora.</title>
        <authorList>
            <person name="Buettner E."/>
        </authorList>
    </citation>
    <scope>NUCLEOTIDE SEQUENCE</scope>
    <source>
        <strain evidence="1">MPL23</strain>
    </source>
</reference>
<name>A0ACC1SD66_9APHY</name>
<protein>
    <submittedName>
        <fullName evidence="1">Uncharacterized protein</fullName>
    </submittedName>
</protein>
<evidence type="ECO:0000313" key="2">
    <source>
        <dbReference type="Proteomes" id="UP001148662"/>
    </source>
</evidence>
<organism evidence="1 2">
    <name type="scientific">Phlebia brevispora</name>
    <dbReference type="NCBI Taxonomy" id="194682"/>
    <lineage>
        <taxon>Eukaryota</taxon>
        <taxon>Fungi</taxon>
        <taxon>Dikarya</taxon>
        <taxon>Basidiomycota</taxon>
        <taxon>Agaricomycotina</taxon>
        <taxon>Agaricomycetes</taxon>
        <taxon>Polyporales</taxon>
        <taxon>Meruliaceae</taxon>
        <taxon>Phlebia</taxon>
    </lineage>
</organism>